<keyword evidence="3" id="KW-1185">Reference proteome</keyword>
<feature type="region of interest" description="Disordered" evidence="1">
    <location>
        <begin position="1"/>
        <end position="20"/>
    </location>
</feature>
<evidence type="ECO:0000256" key="1">
    <source>
        <dbReference type="SAM" id="MobiDB-lite"/>
    </source>
</evidence>
<dbReference type="EMBL" id="KZ857381">
    <property type="protein sequence ID" value="RDX56143.1"/>
    <property type="molecule type" value="Genomic_DNA"/>
</dbReference>
<name>A0A371DUB0_9APHY</name>
<reference evidence="2 3" key="1">
    <citation type="journal article" date="2018" name="Biotechnol. Biofuels">
        <title>Integrative visual omics of the white-rot fungus Polyporus brumalis exposes the biotechnological potential of its oxidative enzymes for delignifying raw plant biomass.</title>
        <authorList>
            <person name="Miyauchi S."/>
            <person name="Rancon A."/>
            <person name="Drula E."/>
            <person name="Hage H."/>
            <person name="Chaduli D."/>
            <person name="Favel A."/>
            <person name="Grisel S."/>
            <person name="Henrissat B."/>
            <person name="Herpoel-Gimbert I."/>
            <person name="Ruiz-Duenas F.J."/>
            <person name="Chevret D."/>
            <person name="Hainaut M."/>
            <person name="Lin J."/>
            <person name="Wang M."/>
            <person name="Pangilinan J."/>
            <person name="Lipzen A."/>
            <person name="Lesage-Meessen L."/>
            <person name="Navarro D."/>
            <person name="Riley R."/>
            <person name="Grigoriev I.V."/>
            <person name="Zhou S."/>
            <person name="Raouche S."/>
            <person name="Rosso M.N."/>
        </authorList>
    </citation>
    <scope>NUCLEOTIDE SEQUENCE [LARGE SCALE GENOMIC DNA]</scope>
    <source>
        <strain evidence="2 3">BRFM 1820</strain>
    </source>
</reference>
<evidence type="ECO:0000313" key="2">
    <source>
        <dbReference type="EMBL" id="RDX56143.1"/>
    </source>
</evidence>
<dbReference type="Proteomes" id="UP000256964">
    <property type="component" value="Unassembled WGS sequence"/>
</dbReference>
<evidence type="ECO:0000313" key="3">
    <source>
        <dbReference type="Proteomes" id="UP000256964"/>
    </source>
</evidence>
<proteinExistence type="predicted"/>
<sequence length="150" mass="16066">MPVKGAWGSKSGTSPPRTLADVTDRNNLRLLTRADAAMRRSCEEVGGCHQAAANSQQMSNGEHSILWKVILTDSSARQSQAELRGVVCPAVGLAVRARSGRCRTWAWKMRQDTDGTTASLHSFCGFAGCGSGASAVPARAVNRERQQVRP</sequence>
<dbReference type="AlphaFoldDB" id="A0A371DUB0"/>
<accession>A0A371DUB0</accession>
<protein>
    <submittedName>
        <fullName evidence="2">Uncharacterized protein</fullName>
    </submittedName>
</protein>
<gene>
    <name evidence="2" type="ORF">OH76DRAFT_599170</name>
</gene>
<organism evidence="2 3">
    <name type="scientific">Lentinus brumalis</name>
    <dbReference type="NCBI Taxonomy" id="2498619"/>
    <lineage>
        <taxon>Eukaryota</taxon>
        <taxon>Fungi</taxon>
        <taxon>Dikarya</taxon>
        <taxon>Basidiomycota</taxon>
        <taxon>Agaricomycotina</taxon>
        <taxon>Agaricomycetes</taxon>
        <taxon>Polyporales</taxon>
        <taxon>Polyporaceae</taxon>
        <taxon>Lentinus</taxon>
    </lineage>
</organism>